<evidence type="ECO:0000259" key="2">
    <source>
        <dbReference type="PROSITE" id="PS50240"/>
    </source>
</evidence>
<gene>
    <name evidence="3" type="ORF">GSLYS_00006245001</name>
</gene>
<dbReference type="InterPro" id="IPR018114">
    <property type="entry name" value="TRYPSIN_HIS"/>
</dbReference>
<dbReference type="GO" id="GO:0006508">
    <property type="term" value="P:proteolysis"/>
    <property type="evidence" value="ECO:0007669"/>
    <property type="project" value="InterPro"/>
</dbReference>
<dbReference type="Pfam" id="PF00089">
    <property type="entry name" value="Trypsin"/>
    <property type="match status" value="1"/>
</dbReference>
<sequence>MNLPNAVLVCFTAANHSDDLHKRIVNGEAVTSRAYPYQASLQIYQYEEWHHICGASIIGDNKLLTAAHCFGEEDDDEDDYAVLLGTLNLDDVDKSAQFIRVRSFKRHPGFKVNLSLGYPDDIAIVLLDSLIEFNDHVQVILNLPFVI</sequence>
<protein>
    <recommendedName>
        <fullName evidence="2">Peptidase S1 domain-containing protein</fullName>
    </recommendedName>
</protein>
<dbReference type="PROSITE" id="PS00134">
    <property type="entry name" value="TRYPSIN_HIS"/>
    <property type="match status" value="1"/>
</dbReference>
<dbReference type="PANTHER" id="PTHR24257">
    <property type="entry name" value="CHYMOTRYPSIN-LIKE ELASTASE FAMILY MEMBER"/>
    <property type="match status" value="1"/>
</dbReference>
<comment type="caution">
    <text evidence="3">The sequence shown here is derived from an EMBL/GenBank/DDBJ whole genome shotgun (WGS) entry which is preliminary data.</text>
</comment>
<name>A0AAV2HFT3_LYMST</name>
<dbReference type="PROSITE" id="PS50240">
    <property type="entry name" value="TRYPSIN_DOM"/>
    <property type="match status" value="1"/>
</dbReference>
<dbReference type="SUPFAM" id="SSF50494">
    <property type="entry name" value="Trypsin-like serine proteases"/>
    <property type="match status" value="1"/>
</dbReference>
<dbReference type="EMBL" id="CAXITT010000108">
    <property type="protein sequence ID" value="CAL1532166.1"/>
    <property type="molecule type" value="Genomic_DNA"/>
</dbReference>
<dbReference type="InterPro" id="IPR001254">
    <property type="entry name" value="Trypsin_dom"/>
</dbReference>
<evidence type="ECO:0000256" key="1">
    <source>
        <dbReference type="ARBA" id="ARBA00023157"/>
    </source>
</evidence>
<accession>A0AAV2HFT3</accession>
<keyword evidence="4" id="KW-1185">Reference proteome</keyword>
<dbReference type="InterPro" id="IPR043504">
    <property type="entry name" value="Peptidase_S1_PA_chymotrypsin"/>
</dbReference>
<dbReference type="GO" id="GO:0005615">
    <property type="term" value="C:extracellular space"/>
    <property type="evidence" value="ECO:0007669"/>
    <property type="project" value="TreeGrafter"/>
</dbReference>
<dbReference type="Gene3D" id="2.40.10.10">
    <property type="entry name" value="Trypsin-like serine proteases"/>
    <property type="match status" value="1"/>
</dbReference>
<dbReference type="InterPro" id="IPR009003">
    <property type="entry name" value="Peptidase_S1_PA"/>
</dbReference>
<proteinExistence type="predicted"/>
<dbReference type="AlphaFoldDB" id="A0AAV2HFT3"/>
<organism evidence="3 4">
    <name type="scientific">Lymnaea stagnalis</name>
    <name type="common">Great pond snail</name>
    <name type="synonym">Helix stagnalis</name>
    <dbReference type="NCBI Taxonomy" id="6523"/>
    <lineage>
        <taxon>Eukaryota</taxon>
        <taxon>Metazoa</taxon>
        <taxon>Spiralia</taxon>
        <taxon>Lophotrochozoa</taxon>
        <taxon>Mollusca</taxon>
        <taxon>Gastropoda</taxon>
        <taxon>Heterobranchia</taxon>
        <taxon>Euthyneura</taxon>
        <taxon>Panpulmonata</taxon>
        <taxon>Hygrophila</taxon>
        <taxon>Lymnaeoidea</taxon>
        <taxon>Lymnaeidae</taxon>
        <taxon>Lymnaea</taxon>
    </lineage>
</organism>
<feature type="domain" description="Peptidase S1" evidence="2">
    <location>
        <begin position="24"/>
        <end position="147"/>
    </location>
</feature>
<evidence type="ECO:0000313" key="4">
    <source>
        <dbReference type="Proteomes" id="UP001497497"/>
    </source>
</evidence>
<dbReference type="InterPro" id="IPR050850">
    <property type="entry name" value="Peptidase_S1_Elastase_sf"/>
</dbReference>
<reference evidence="3 4" key="1">
    <citation type="submission" date="2024-04" db="EMBL/GenBank/DDBJ databases">
        <authorList>
            <consortium name="Genoscope - CEA"/>
            <person name="William W."/>
        </authorList>
    </citation>
    <scope>NUCLEOTIDE SEQUENCE [LARGE SCALE GENOMIC DNA]</scope>
</reference>
<keyword evidence="1" id="KW-1015">Disulfide bond</keyword>
<evidence type="ECO:0000313" key="3">
    <source>
        <dbReference type="EMBL" id="CAL1532166.1"/>
    </source>
</evidence>
<dbReference type="FunFam" id="2.40.10.10:FF:000068">
    <property type="entry name" value="transmembrane protease serine 2"/>
    <property type="match status" value="1"/>
</dbReference>
<dbReference type="PANTHER" id="PTHR24257:SF17">
    <property type="match status" value="1"/>
</dbReference>
<dbReference type="Proteomes" id="UP001497497">
    <property type="component" value="Unassembled WGS sequence"/>
</dbReference>
<dbReference type="SMART" id="SM00020">
    <property type="entry name" value="Tryp_SPc"/>
    <property type="match status" value="1"/>
</dbReference>
<dbReference type="GO" id="GO:0004252">
    <property type="term" value="F:serine-type endopeptidase activity"/>
    <property type="evidence" value="ECO:0007669"/>
    <property type="project" value="InterPro"/>
</dbReference>